<organism evidence="1 2">
    <name type="scientific">Pleurodeles waltl</name>
    <name type="common">Iberian ribbed newt</name>
    <dbReference type="NCBI Taxonomy" id="8319"/>
    <lineage>
        <taxon>Eukaryota</taxon>
        <taxon>Metazoa</taxon>
        <taxon>Chordata</taxon>
        <taxon>Craniata</taxon>
        <taxon>Vertebrata</taxon>
        <taxon>Euteleostomi</taxon>
        <taxon>Amphibia</taxon>
        <taxon>Batrachia</taxon>
        <taxon>Caudata</taxon>
        <taxon>Salamandroidea</taxon>
        <taxon>Salamandridae</taxon>
        <taxon>Pleurodelinae</taxon>
        <taxon>Pleurodeles</taxon>
    </lineage>
</organism>
<gene>
    <name evidence="1" type="ORF">NDU88_010205</name>
</gene>
<accession>A0AAV7QV15</accession>
<keyword evidence="2" id="KW-1185">Reference proteome</keyword>
<evidence type="ECO:0000313" key="2">
    <source>
        <dbReference type="Proteomes" id="UP001066276"/>
    </source>
</evidence>
<comment type="caution">
    <text evidence="1">The sequence shown here is derived from an EMBL/GenBank/DDBJ whole genome shotgun (WGS) entry which is preliminary data.</text>
</comment>
<name>A0AAV7QV15_PLEWA</name>
<proteinExistence type="predicted"/>
<dbReference type="Proteomes" id="UP001066276">
    <property type="component" value="Chromosome 6"/>
</dbReference>
<reference evidence="1" key="1">
    <citation type="journal article" date="2022" name="bioRxiv">
        <title>Sequencing and chromosome-scale assembly of the giantPleurodeles waltlgenome.</title>
        <authorList>
            <person name="Brown T."/>
            <person name="Elewa A."/>
            <person name="Iarovenko S."/>
            <person name="Subramanian E."/>
            <person name="Araus A.J."/>
            <person name="Petzold A."/>
            <person name="Susuki M."/>
            <person name="Suzuki K.-i.T."/>
            <person name="Hayashi T."/>
            <person name="Toyoda A."/>
            <person name="Oliveira C."/>
            <person name="Osipova E."/>
            <person name="Leigh N.D."/>
            <person name="Simon A."/>
            <person name="Yun M.H."/>
        </authorList>
    </citation>
    <scope>NUCLEOTIDE SEQUENCE</scope>
    <source>
        <strain evidence="1">20211129_DDA</strain>
        <tissue evidence="1">Liver</tissue>
    </source>
</reference>
<dbReference type="AlphaFoldDB" id="A0AAV7QV15"/>
<sequence>MNLAGSGSGAINTPRAIAPNTEAKLDHILKAIAAATKQELSRKVESIAIKLGLLQTEEQKLVSRVTHMEHNIIELRSHGADGTGALTDCQGAGTGG</sequence>
<evidence type="ECO:0000313" key="1">
    <source>
        <dbReference type="EMBL" id="KAJ1143903.1"/>
    </source>
</evidence>
<dbReference type="EMBL" id="JANPWB010000010">
    <property type="protein sequence ID" value="KAJ1143903.1"/>
    <property type="molecule type" value="Genomic_DNA"/>
</dbReference>
<protein>
    <submittedName>
        <fullName evidence="1">Uncharacterized protein</fullName>
    </submittedName>
</protein>